<dbReference type="RefSeq" id="WP_142117896.1">
    <property type="nucleotide sequence ID" value="NZ_BAAASV010000002.1"/>
</dbReference>
<evidence type="ECO:0000313" key="3">
    <source>
        <dbReference type="EMBL" id="TQL63601.1"/>
    </source>
</evidence>
<name>A0A542ZTD4_RARFA</name>
<dbReference type="PRINTS" id="PR00412">
    <property type="entry name" value="EPOXHYDRLASE"/>
</dbReference>
<proteinExistence type="predicted"/>
<dbReference type="Proteomes" id="UP000315389">
    <property type="component" value="Unassembled WGS sequence"/>
</dbReference>
<dbReference type="InterPro" id="IPR000073">
    <property type="entry name" value="AB_hydrolase_1"/>
</dbReference>
<comment type="caution">
    <text evidence="3">The sequence shown here is derived from an EMBL/GenBank/DDBJ whole genome shotgun (WGS) entry which is preliminary data.</text>
</comment>
<dbReference type="OrthoDB" id="2987348at2"/>
<dbReference type="PANTHER" id="PTHR43329">
    <property type="entry name" value="EPOXIDE HYDROLASE"/>
    <property type="match status" value="1"/>
</dbReference>
<dbReference type="AlphaFoldDB" id="A0A542ZTD4"/>
<feature type="domain" description="AB hydrolase-1" evidence="2">
    <location>
        <begin position="39"/>
        <end position="287"/>
    </location>
</feature>
<accession>A0A542ZTD4</accession>
<dbReference type="InterPro" id="IPR000639">
    <property type="entry name" value="Epox_hydrolase-like"/>
</dbReference>
<dbReference type="Gene3D" id="3.40.50.1820">
    <property type="entry name" value="alpha/beta hydrolase"/>
    <property type="match status" value="1"/>
</dbReference>
<keyword evidence="1" id="KW-0378">Hydrolase</keyword>
<keyword evidence="4" id="KW-1185">Reference proteome</keyword>
<dbReference type="Pfam" id="PF00561">
    <property type="entry name" value="Abhydrolase_1"/>
    <property type="match status" value="1"/>
</dbReference>
<evidence type="ECO:0000259" key="2">
    <source>
        <dbReference type="Pfam" id="PF00561"/>
    </source>
</evidence>
<evidence type="ECO:0000313" key="4">
    <source>
        <dbReference type="Proteomes" id="UP000315389"/>
    </source>
</evidence>
<reference evidence="3 4" key="1">
    <citation type="submission" date="2019-06" db="EMBL/GenBank/DDBJ databases">
        <title>Sequencing the genomes of 1000 actinobacteria strains.</title>
        <authorList>
            <person name="Klenk H.-P."/>
        </authorList>
    </citation>
    <scope>NUCLEOTIDE SEQUENCE [LARGE SCALE GENOMIC DNA]</scope>
    <source>
        <strain evidence="3 4">DSM 4813</strain>
    </source>
</reference>
<dbReference type="SUPFAM" id="SSF53474">
    <property type="entry name" value="alpha/beta-Hydrolases"/>
    <property type="match status" value="1"/>
</dbReference>
<dbReference type="InterPro" id="IPR029058">
    <property type="entry name" value="AB_hydrolase_fold"/>
</dbReference>
<organism evidence="3 4">
    <name type="scientific">Rarobacter faecitabidus</name>
    <dbReference type="NCBI Taxonomy" id="13243"/>
    <lineage>
        <taxon>Bacteria</taxon>
        <taxon>Bacillati</taxon>
        <taxon>Actinomycetota</taxon>
        <taxon>Actinomycetes</taxon>
        <taxon>Micrococcales</taxon>
        <taxon>Rarobacteraceae</taxon>
        <taxon>Rarobacter</taxon>
    </lineage>
</organism>
<protein>
    <submittedName>
        <fullName evidence="3">Pimeloyl-ACP methyl ester carboxylesterase</fullName>
    </submittedName>
</protein>
<evidence type="ECO:0000256" key="1">
    <source>
        <dbReference type="ARBA" id="ARBA00022801"/>
    </source>
</evidence>
<gene>
    <name evidence="3" type="ORF">FB461_0067</name>
</gene>
<dbReference type="EMBL" id="VFOS01000001">
    <property type="protein sequence ID" value="TQL63601.1"/>
    <property type="molecule type" value="Genomic_DNA"/>
</dbReference>
<dbReference type="GO" id="GO:0016787">
    <property type="term" value="F:hydrolase activity"/>
    <property type="evidence" value="ECO:0007669"/>
    <property type="project" value="UniProtKB-KW"/>
</dbReference>
<sequence>MVADFSEVLIAGPWEHRYVAAGGSRFHVAVTGDEDSRAPLVLLLHSFPEVWWAWRHQLPALAEAGYRAAAIDLRGYGASDKPPMGYDMPNLCRDVAGIVRALGAQEATIVGHGLGGVIAWSMPTVVPSITKAVAAISAPHPARIHAAMRSLVTGPVLRALPGALMPGRLERKLKRSDFAAKVLREGAVMPWAPDELEVYRTAMRLPSVPHSSLEAIRWMFLNRSGATFRRYQATIRSAIRVPALQLSGRFDPFLDAKWATVDAAALCSTFRAEQILGAGHFPHEERPDEVNRILLDWLAEASPLPG</sequence>